<keyword evidence="3" id="KW-1185">Reference proteome</keyword>
<sequence>MAATNEPDGSAPHAEKPPPKPEGGPQPRASEGGLDLREKVDQMGMILAKGLDLAEAGVSLGVTIVNRIGSAAQQQVMERMAAAMQREAPPESAPSPPMPEAGEPPPAEAPAFYITNRLPLAPGGTVKVSFSINNDSMVAPKKVSLRIEGFQGETTGASLPAAAMSIKPETKAIAPVDFEKFVLRGAVPAETPPDVYFGWILVSSEDELRIPVRLVVSS</sequence>
<reference evidence="2 3" key="1">
    <citation type="submission" date="2019-08" db="EMBL/GenBank/DDBJ databases">
        <title>Hyperibacter terrae gen. nov., sp. nov. and Hyperibacter viscosus sp. nov., two new members in the family Rhodospirillaceae isolated from the rhizosphere of Hypericum perforatum.</title>
        <authorList>
            <person name="Noviana Z."/>
        </authorList>
    </citation>
    <scope>NUCLEOTIDE SEQUENCE [LARGE SCALE GENOMIC DNA]</scope>
    <source>
        <strain evidence="2 3">R5913</strain>
    </source>
</reference>
<feature type="region of interest" description="Disordered" evidence="1">
    <location>
        <begin position="82"/>
        <end position="110"/>
    </location>
</feature>
<dbReference type="Proteomes" id="UP000326202">
    <property type="component" value="Chromosome"/>
</dbReference>
<dbReference type="EMBL" id="CP042906">
    <property type="protein sequence ID" value="QEX14975.1"/>
    <property type="molecule type" value="Genomic_DNA"/>
</dbReference>
<name>A0A5J6MEZ4_9PROT</name>
<evidence type="ECO:0000256" key="1">
    <source>
        <dbReference type="SAM" id="MobiDB-lite"/>
    </source>
</evidence>
<dbReference type="KEGG" id="htq:FRZ44_02550"/>
<gene>
    <name evidence="2" type="ORF">FRZ44_02550</name>
</gene>
<organism evidence="2 3">
    <name type="scientific">Hypericibacter terrae</name>
    <dbReference type="NCBI Taxonomy" id="2602015"/>
    <lineage>
        <taxon>Bacteria</taxon>
        <taxon>Pseudomonadati</taxon>
        <taxon>Pseudomonadota</taxon>
        <taxon>Alphaproteobacteria</taxon>
        <taxon>Rhodospirillales</taxon>
        <taxon>Dongiaceae</taxon>
        <taxon>Hypericibacter</taxon>
    </lineage>
</organism>
<dbReference type="AlphaFoldDB" id="A0A5J6MEZ4"/>
<feature type="region of interest" description="Disordered" evidence="1">
    <location>
        <begin position="1"/>
        <end position="37"/>
    </location>
</feature>
<evidence type="ECO:0000313" key="2">
    <source>
        <dbReference type="EMBL" id="QEX14975.1"/>
    </source>
</evidence>
<dbReference type="RefSeq" id="WP_191908347.1">
    <property type="nucleotide sequence ID" value="NZ_CP042906.1"/>
</dbReference>
<accession>A0A5J6MEZ4</accession>
<feature type="compositionally biased region" description="Pro residues" evidence="1">
    <location>
        <begin position="91"/>
        <end position="108"/>
    </location>
</feature>
<protein>
    <submittedName>
        <fullName evidence="2">Uncharacterized protein</fullName>
    </submittedName>
</protein>
<evidence type="ECO:0000313" key="3">
    <source>
        <dbReference type="Proteomes" id="UP000326202"/>
    </source>
</evidence>
<proteinExistence type="predicted"/>